<feature type="domain" description="UspA" evidence="2">
    <location>
        <begin position="1"/>
        <end position="141"/>
    </location>
</feature>
<dbReference type="CDD" id="cd23659">
    <property type="entry name" value="USP_At3g01520-like"/>
    <property type="match status" value="1"/>
</dbReference>
<dbReference type="InterPro" id="IPR006016">
    <property type="entry name" value="UspA"/>
</dbReference>
<dbReference type="OrthoDB" id="105697at2157"/>
<dbReference type="InterPro" id="IPR006015">
    <property type="entry name" value="Universal_stress_UspA"/>
</dbReference>
<dbReference type="PRINTS" id="PR01438">
    <property type="entry name" value="UNVRSLSTRESS"/>
</dbReference>
<accession>A0A8J8B7A0</accession>
<dbReference type="InterPro" id="IPR014729">
    <property type="entry name" value="Rossmann-like_a/b/a_fold"/>
</dbReference>
<dbReference type="PANTHER" id="PTHR46268">
    <property type="entry name" value="STRESS RESPONSE PROTEIN NHAX"/>
    <property type="match status" value="1"/>
</dbReference>
<evidence type="ECO:0000313" key="3">
    <source>
        <dbReference type="EMBL" id="MBR1369447.1"/>
    </source>
</evidence>
<comment type="caution">
    <text evidence="3">The sequence shown here is derived from an EMBL/GenBank/DDBJ whole genome shotgun (WGS) entry which is preliminary data.</text>
</comment>
<evidence type="ECO:0000313" key="4">
    <source>
        <dbReference type="Proteomes" id="UP000730161"/>
    </source>
</evidence>
<sequence>MIQTILLAIDGSENAKRAAAQASDLVLALDGASLVVVCIAPEPPNQSRIVKANYDVHAVLEEDARVMAGMILDIIEKEGVSYTLEVGMGGPAIEIIKTAEKVGADLIVIGSRGLGSLKGAVLGSVSQKVAQHASCPVMIVK</sequence>
<dbReference type="Proteomes" id="UP000730161">
    <property type="component" value="Unassembled WGS sequence"/>
</dbReference>
<dbReference type="SUPFAM" id="SSF52402">
    <property type="entry name" value="Adenine nucleotide alpha hydrolases-like"/>
    <property type="match status" value="1"/>
</dbReference>
<reference evidence="3" key="1">
    <citation type="submission" date="2014-12" db="EMBL/GenBank/DDBJ databases">
        <authorList>
            <person name="Huang H.-H."/>
            <person name="Chen S.-C."/>
            <person name="Lai M.-C."/>
        </authorList>
    </citation>
    <scope>NUCLEOTIDE SEQUENCE</scope>
    <source>
        <strain evidence="3">K1F9705b</strain>
    </source>
</reference>
<dbReference type="EMBL" id="JWHL01000013">
    <property type="protein sequence ID" value="MBR1369447.1"/>
    <property type="molecule type" value="Genomic_DNA"/>
</dbReference>
<name>A0A8J8B7A0_9EURY</name>
<keyword evidence="4" id="KW-1185">Reference proteome</keyword>
<gene>
    <name evidence="3" type="ORF">RJ53_08045</name>
</gene>
<evidence type="ECO:0000259" key="2">
    <source>
        <dbReference type="Pfam" id="PF00582"/>
    </source>
</evidence>
<dbReference type="RefSeq" id="WP_211531154.1">
    <property type="nucleotide sequence ID" value="NZ_JWHL01000013.1"/>
</dbReference>
<evidence type="ECO:0000256" key="1">
    <source>
        <dbReference type="ARBA" id="ARBA00008791"/>
    </source>
</evidence>
<protein>
    <submittedName>
        <fullName evidence="3">Universal stress protein UspA</fullName>
    </submittedName>
</protein>
<dbReference type="Pfam" id="PF00582">
    <property type="entry name" value="Usp"/>
    <property type="match status" value="1"/>
</dbReference>
<dbReference type="PANTHER" id="PTHR46268:SF6">
    <property type="entry name" value="UNIVERSAL STRESS PROTEIN UP12"/>
    <property type="match status" value="1"/>
</dbReference>
<dbReference type="Gene3D" id="3.40.50.620">
    <property type="entry name" value="HUPs"/>
    <property type="match status" value="1"/>
</dbReference>
<comment type="similarity">
    <text evidence="1">Belongs to the universal stress protein A family.</text>
</comment>
<dbReference type="AlphaFoldDB" id="A0A8J8B7A0"/>
<organism evidence="3 4">
    <name type="scientific">Methanocalculus chunghsingensis</name>
    <dbReference type="NCBI Taxonomy" id="156457"/>
    <lineage>
        <taxon>Archaea</taxon>
        <taxon>Methanobacteriati</taxon>
        <taxon>Methanobacteriota</taxon>
        <taxon>Stenosarchaea group</taxon>
        <taxon>Methanomicrobia</taxon>
        <taxon>Methanomicrobiales</taxon>
        <taxon>Methanocalculaceae</taxon>
        <taxon>Methanocalculus</taxon>
    </lineage>
</organism>
<proteinExistence type="inferred from homology"/>